<dbReference type="Proteomes" id="UP000886890">
    <property type="component" value="Unassembled WGS sequence"/>
</dbReference>
<accession>A0A9D1XDR8</accession>
<gene>
    <name evidence="2" type="ORF">H9734_07080</name>
</gene>
<evidence type="ECO:0000313" key="2">
    <source>
        <dbReference type="EMBL" id="HIX77340.1"/>
    </source>
</evidence>
<sequence length="331" mass="37439">MKIIGIVLLILLGLLLLLLAALLFVPVRYRGRICKPEEGLEKFTAGGRISWLLRILTLEAQYENGRLQGAMKVFGVSVRKFGERAEEKVLSHADPLEEDRGAGEAAEDPQQTEEEQRQSVAGEQGSPAAGEQEQAEDRQQTAERPPESGKRAEKESVTVLGKVHFLSRAGGKAAAFFRLFFRMIGRLFGIPQRIAKMAERLRKKMNRLKKSFHYWKKFLTSEPFREGMKLLFSELRGLLKAICPRKVKGDFVFGFDDPSVTGQTLGLLSLCAPALTGEFRVIPVFERQILRLDLEAAGRIYGITLLRAFWRLFRDRNVRFIYRKIRGGSKG</sequence>
<proteinExistence type="predicted"/>
<comment type="caution">
    <text evidence="2">The sequence shown here is derived from an EMBL/GenBank/DDBJ whole genome shotgun (WGS) entry which is preliminary data.</text>
</comment>
<dbReference type="EMBL" id="DXEK01000119">
    <property type="protein sequence ID" value="HIX77340.1"/>
    <property type="molecule type" value="Genomic_DNA"/>
</dbReference>
<feature type="compositionally biased region" description="Basic and acidic residues" evidence="1">
    <location>
        <begin position="135"/>
        <end position="155"/>
    </location>
</feature>
<organism evidence="2 3">
    <name type="scientific">Candidatus Fusicatenibacter merdavium</name>
    <dbReference type="NCBI Taxonomy" id="2838600"/>
    <lineage>
        <taxon>Bacteria</taxon>
        <taxon>Bacillati</taxon>
        <taxon>Bacillota</taxon>
        <taxon>Clostridia</taxon>
        <taxon>Lachnospirales</taxon>
        <taxon>Lachnospiraceae</taxon>
        <taxon>Fusicatenibacter</taxon>
    </lineage>
</organism>
<dbReference type="AlphaFoldDB" id="A0A9D1XDR8"/>
<reference evidence="2" key="1">
    <citation type="journal article" date="2021" name="PeerJ">
        <title>Extensive microbial diversity within the chicken gut microbiome revealed by metagenomics and culture.</title>
        <authorList>
            <person name="Gilroy R."/>
            <person name="Ravi A."/>
            <person name="Getino M."/>
            <person name="Pursley I."/>
            <person name="Horton D.L."/>
            <person name="Alikhan N.F."/>
            <person name="Baker D."/>
            <person name="Gharbi K."/>
            <person name="Hall N."/>
            <person name="Watson M."/>
            <person name="Adriaenssens E.M."/>
            <person name="Foster-Nyarko E."/>
            <person name="Jarju S."/>
            <person name="Secka A."/>
            <person name="Antonio M."/>
            <person name="Oren A."/>
            <person name="Chaudhuri R.R."/>
            <person name="La Ragione R."/>
            <person name="Hildebrand F."/>
            <person name="Pallen M.J."/>
        </authorList>
    </citation>
    <scope>NUCLEOTIDE SEQUENCE</scope>
    <source>
        <strain evidence="2">CHK183-1962</strain>
    </source>
</reference>
<feature type="compositionally biased region" description="Basic and acidic residues" evidence="1">
    <location>
        <begin position="89"/>
        <end position="102"/>
    </location>
</feature>
<name>A0A9D1XDR8_9FIRM</name>
<evidence type="ECO:0000256" key="1">
    <source>
        <dbReference type="SAM" id="MobiDB-lite"/>
    </source>
</evidence>
<evidence type="ECO:0008006" key="4">
    <source>
        <dbReference type="Google" id="ProtNLM"/>
    </source>
</evidence>
<reference evidence="2" key="2">
    <citation type="submission" date="2021-04" db="EMBL/GenBank/DDBJ databases">
        <authorList>
            <person name="Gilroy R."/>
        </authorList>
    </citation>
    <scope>NUCLEOTIDE SEQUENCE</scope>
    <source>
        <strain evidence="2">CHK183-1962</strain>
    </source>
</reference>
<evidence type="ECO:0000313" key="3">
    <source>
        <dbReference type="Proteomes" id="UP000886890"/>
    </source>
</evidence>
<feature type="region of interest" description="Disordered" evidence="1">
    <location>
        <begin position="89"/>
        <end position="155"/>
    </location>
</feature>
<protein>
    <recommendedName>
        <fullName evidence="4">DUF2953 domain-containing protein</fullName>
    </recommendedName>
</protein>